<evidence type="ECO:0000256" key="9">
    <source>
        <dbReference type="ARBA" id="ARBA00023288"/>
    </source>
</evidence>
<keyword evidence="7 12" id="KW-0472">Membrane</keyword>
<feature type="domain" description="Palmitoyltransferase DHHC" evidence="14">
    <location>
        <begin position="435"/>
        <end position="571"/>
    </location>
</feature>
<evidence type="ECO:0000256" key="12">
    <source>
        <dbReference type="RuleBase" id="RU079119"/>
    </source>
</evidence>
<evidence type="ECO:0000256" key="10">
    <source>
        <dbReference type="ARBA" id="ARBA00048048"/>
    </source>
</evidence>
<feature type="transmembrane region" description="Helical" evidence="12">
    <location>
        <begin position="298"/>
        <end position="317"/>
    </location>
</feature>
<evidence type="ECO:0000256" key="1">
    <source>
        <dbReference type="ARBA" id="ARBA00004141"/>
    </source>
</evidence>
<reference evidence="15" key="1">
    <citation type="submission" date="2020-12" db="EMBL/GenBank/DDBJ databases">
        <title>Metabolic potential, ecology and presence of endohyphal bacteria is reflected in genomic diversity of Mucoromycotina.</title>
        <authorList>
            <person name="Muszewska A."/>
            <person name="Okrasinska A."/>
            <person name="Steczkiewicz K."/>
            <person name="Drgas O."/>
            <person name="Orlowska M."/>
            <person name="Perlinska-Lenart U."/>
            <person name="Aleksandrzak-Piekarczyk T."/>
            <person name="Szatraj K."/>
            <person name="Zielenkiewicz U."/>
            <person name="Pilsyk S."/>
            <person name="Malc E."/>
            <person name="Mieczkowski P."/>
            <person name="Kruszewska J.S."/>
            <person name="Biernat P."/>
            <person name="Pawlowska J."/>
        </authorList>
    </citation>
    <scope>NUCLEOTIDE SEQUENCE</scope>
    <source>
        <strain evidence="15">WA0000051536</strain>
    </source>
</reference>
<dbReference type="PANTHER" id="PTHR24161">
    <property type="entry name" value="ANK_REP_REGION DOMAIN-CONTAINING PROTEIN-RELATED"/>
    <property type="match status" value="1"/>
</dbReference>
<dbReference type="InterPro" id="IPR001594">
    <property type="entry name" value="Palmitoyltrfase_DHHC"/>
</dbReference>
<keyword evidence="6 11" id="KW-0040">ANK repeat</keyword>
<accession>A0A8H7PDZ4</accession>
<dbReference type="OrthoDB" id="6781668at2759"/>
<comment type="caution">
    <text evidence="15">The sequence shown here is derived from an EMBL/GenBank/DDBJ whole genome shotgun (WGS) entry which is preliminary data.</text>
</comment>
<dbReference type="EMBL" id="JAEPRA010000025">
    <property type="protein sequence ID" value="KAG2172170.1"/>
    <property type="molecule type" value="Genomic_DNA"/>
</dbReference>
<dbReference type="EC" id="2.3.1.225" evidence="12"/>
<evidence type="ECO:0000256" key="4">
    <source>
        <dbReference type="ARBA" id="ARBA00022737"/>
    </source>
</evidence>
<protein>
    <recommendedName>
        <fullName evidence="12">Palmitoyltransferase</fullName>
        <ecNumber evidence="12">2.3.1.225</ecNumber>
    </recommendedName>
</protein>
<feature type="repeat" description="ANK" evidence="11">
    <location>
        <begin position="141"/>
        <end position="173"/>
    </location>
</feature>
<evidence type="ECO:0000313" key="16">
    <source>
        <dbReference type="Proteomes" id="UP000612746"/>
    </source>
</evidence>
<keyword evidence="12" id="KW-0012">Acyltransferase</keyword>
<dbReference type="InterPro" id="IPR036770">
    <property type="entry name" value="Ankyrin_rpt-contain_sf"/>
</dbReference>
<feature type="region of interest" description="Disordered" evidence="13">
    <location>
        <begin position="614"/>
        <end position="635"/>
    </location>
</feature>
<organism evidence="15 16">
    <name type="scientific">Umbelopsis vinacea</name>
    <dbReference type="NCBI Taxonomy" id="44442"/>
    <lineage>
        <taxon>Eukaryota</taxon>
        <taxon>Fungi</taxon>
        <taxon>Fungi incertae sedis</taxon>
        <taxon>Mucoromycota</taxon>
        <taxon>Mucoromycotina</taxon>
        <taxon>Umbelopsidomycetes</taxon>
        <taxon>Umbelopsidales</taxon>
        <taxon>Umbelopsidaceae</taxon>
        <taxon>Umbelopsis</taxon>
    </lineage>
</organism>
<keyword evidence="12" id="KW-0808">Transferase</keyword>
<comment type="subcellular location">
    <subcellularLocation>
        <location evidence="1">Membrane</location>
        <topology evidence="1">Multi-pass membrane protein</topology>
    </subcellularLocation>
</comment>
<feature type="transmembrane region" description="Helical" evidence="12">
    <location>
        <begin position="323"/>
        <end position="342"/>
    </location>
</feature>
<evidence type="ECO:0000256" key="8">
    <source>
        <dbReference type="ARBA" id="ARBA00023139"/>
    </source>
</evidence>
<evidence type="ECO:0000256" key="11">
    <source>
        <dbReference type="PROSITE-ProRule" id="PRU00023"/>
    </source>
</evidence>
<feature type="repeat" description="ANK" evidence="11">
    <location>
        <begin position="74"/>
        <end position="106"/>
    </location>
</feature>
<evidence type="ECO:0000313" key="15">
    <source>
        <dbReference type="EMBL" id="KAG2172170.1"/>
    </source>
</evidence>
<feature type="repeat" description="ANK" evidence="11">
    <location>
        <begin position="175"/>
        <end position="207"/>
    </location>
</feature>
<keyword evidence="16" id="KW-1185">Reference proteome</keyword>
<keyword evidence="8" id="KW-0564">Palmitate</keyword>
<dbReference type="PROSITE" id="PS50216">
    <property type="entry name" value="DHHC"/>
    <property type="match status" value="1"/>
</dbReference>
<dbReference type="PROSITE" id="PS50297">
    <property type="entry name" value="ANK_REP_REGION"/>
    <property type="match status" value="5"/>
</dbReference>
<evidence type="ECO:0000256" key="5">
    <source>
        <dbReference type="ARBA" id="ARBA00022989"/>
    </source>
</evidence>
<comment type="similarity">
    <text evidence="2">Belongs to the DHHC palmitoyltransferase family. AKR/ZDHHC17 subfamily.</text>
</comment>
<evidence type="ECO:0000256" key="2">
    <source>
        <dbReference type="ARBA" id="ARBA00010104"/>
    </source>
</evidence>
<keyword evidence="5 12" id="KW-1133">Transmembrane helix</keyword>
<feature type="repeat" description="ANK" evidence="11">
    <location>
        <begin position="208"/>
        <end position="240"/>
    </location>
</feature>
<dbReference type="PANTHER" id="PTHR24161:SF85">
    <property type="entry name" value="PALMITOYLTRANSFERASE HIP14"/>
    <property type="match status" value="1"/>
</dbReference>
<dbReference type="InterPro" id="IPR002110">
    <property type="entry name" value="Ankyrin_rpt"/>
</dbReference>
<evidence type="ECO:0000256" key="7">
    <source>
        <dbReference type="ARBA" id="ARBA00023136"/>
    </source>
</evidence>
<feature type="transmembrane region" description="Helical" evidence="12">
    <location>
        <begin position="382"/>
        <end position="404"/>
    </location>
</feature>
<dbReference type="Proteomes" id="UP000612746">
    <property type="component" value="Unassembled WGS sequence"/>
</dbReference>
<keyword evidence="4" id="KW-0677">Repeat</keyword>
<evidence type="ECO:0000256" key="6">
    <source>
        <dbReference type="ARBA" id="ARBA00023043"/>
    </source>
</evidence>
<dbReference type="GO" id="GO:0016020">
    <property type="term" value="C:membrane"/>
    <property type="evidence" value="ECO:0007669"/>
    <property type="project" value="UniProtKB-SubCell"/>
</dbReference>
<keyword evidence="9" id="KW-0449">Lipoprotein</keyword>
<dbReference type="SMART" id="SM00248">
    <property type="entry name" value="ANK"/>
    <property type="match status" value="6"/>
</dbReference>
<dbReference type="GO" id="GO:0019706">
    <property type="term" value="F:protein-cysteine S-palmitoyltransferase activity"/>
    <property type="evidence" value="ECO:0007669"/>
    <property type="project" value="UniProtKB-EC"/>
</dbReference>
<comment type="catalytic activity">
    <reaction evidence="10 12">
        <text>L-cysteinyl-[protein] + hexadecanoyl-CoA = S-hexadecanoyl-L-cysteinyl-[protein] + CoA</text>
        <dbReference type="Rhea" id="RHEA:36683"/>
        <dbReference type="Rhea" id="RHEA-COMP:10131"/>
        <dbReference type="Rhea" id="RHEA-COMP:11032"/>
        <dbReference type="ChEBI" id="CHEBI:29950"/>
        <dbReference type="ChEBI" id="CHEBI:57287"/>
        <dbReference type="ChEBI" id="CHEBI:57379"/>
        <dbReference type="ChEBI" id="CHEBI:74151"/>
        <dbReference type="EC" id="2.3.1.225"/>
    </reaction>
</comment>
<feature type="transmembrane region" description="Helical" evidence="12">
    <location>
        <begin position="482"/>
        <end position="504"/>
    </location>
</feature>
<feature type="repeat" description="ANK" evidence="11">
    <location>
        <begin position="108"/>
        <end position="140"/>
    </location>
</feature>
<sequence>MPEQDNHDKQPLLSEYDNKATVAEPAVSSPDVRIELSASPHDITLFEAAQRGSFHDVRYLLDNGKATTNDLDPQGIPALHYAALSNQDVIIKYLIDRGATVDFEAGDLKATALHWAARNGRLAAVHRLVKEGANPSIKDGQGFNALHLAVHSSQAMLVLYFLFLGMDIDAIDTVGGHTPLMWAAYQGDALTVDVLLRFGANIAATDNTKLTPLHWAVVKGNKICIRKMLEYGGNPEAQNEDGKTALDFAKEKNLLYVWDRAVLEFEVAAEENPSMSSRIDQIPGSKGKRWSRNTVNRLIYILPFIVLGIIFRTLAAFPWYLGLPLSIVEFLAMHVGIVKFVIPVPTPDAMLKTPYFSSIFQATSFWVLVTWLLVLAKSTSHMLFTNFIFIASYLTAMTAFYRAVLADPGFISKNSSREEQRAAVFDLAEEQRLDIRHFCFTCLIKKPLRSKHCKMCNRCVARFDHHCPWIFNCIGVKNHRPFMIFLANMIIAIVTFEILALEYFNVYAPIIPLEPETVCFLGETACSYFAYDTWTMAIAVWSSIHLSWSSCLLVVQAYQISVATTTNESANAHRYSYMNGKDAGLVAKIAAGAGGGVAGSDGPDVGPNGFGDFAASGEADPEHAGHHHHRSRGGGLSAIPCVQMFAGVRSLRRQRGGRRQRGSPGNQASVNAFDFGCWSNCLEFWTKGQEGALKDVNWYALYDVDEIRRKPHRMNPNGDDDEEFQ</sequence>
<feature type="non-terminal residue" evidence="15">
    <location>
        <position position="1"/>
    </location>
</feature>
<proteinExistence type="inferred from homology"/>
<evidence type="ECO:0000256" key="3">
    <source>
        <dbReference type="ARBA" id="ARBA00022692"/>
    </source>
</evidence>
<dbReference type="AlphaFoldDB" id="A0A8H7PDZ4"/>
<name>A0A8H7PDZ4_9FUNG</name>
<comment type="domain">
    <text evidence="12">The DHHC domain is required for palmitoyltransferase activity.</text>
</comment>
<feature type="transmembrane region" description="Helical" evidence="12">
    <location>
        <begin position="354"/>
        <end position="376"/>
    </location>
</feature>
<dbReference type="Pfam" id="PF01529">
    <property type="entry name" value="DHHC"/>
    <property type="match status" value="1"/>
</dbReference>
<gene>
    <name evidence="15" type="ORF">INT44_005541</name>
</gene>
<keyword evidence="3 12" id="KW-0812">Transmembrane</keyword>
<dbReference type="PROSITE" id="PS50088">
    <property type="entry name" value="ANK_REPEAT"/>
    <property type="match status" value="5"/>
</dbReference>
<dbReference type="Gene3D" id="1.25.40.20">
    <property type="entry name" value="Ankyrin repeat-containing domain"/>
    <property type="match status" value="1"/>
</dbReference>
<dbReference type="SUPFAM" id="SSF48403">
    <property type="entry name" value="Ankyrin repeat"/>
    <property type="match status" value="1"/>
</dbReference>
<evidence type="ECO:0000256" key="13">
    <source>
        <dbReference type="SAM" id="MobiDB-lite"/>
    </source>
</evidence>
<dbReference type="Pfam" id="PF12796">
    <property type="entry name" value="Ank_2"/>
    <property type="match status" value="3"/>
</dbReference>
<evidence type="ECO:0000259" key="14">
    <source>
        <dbReference type="Pfam" id="PF01529"/>
    </source>
</evidence>